<feature type="signal peptide" evidence="1">
    <location>
        <begin position="1"/>
        <end position="19"/>
    </location>
</feature>
<dbReference type="RefSeq" id="WP_147098452.1">
    <property type="nucleotide sequence ID" value="NZ_VOOS01000001.1"/>
</dbReference>
<dbReference type="AlphaFoldDB" id="A0A5C6S0N2"/>
<accession>A0A5C6S0N2</accession>
<feature type="chain" id="PRO_5023091769" description="Lipocalin-like domain-containing protein" evidence="1">
    <location>
        <begin position="20"/>
        <end position="126"/>
    </location>
</feature>
<dbReference type="InterPro" id="IPR024311">
    <property type="entry name" value="Lipocalin-like"/>
</dbReference>
<dbReference type="Proteomes" id="UP000321721">
    <property type="component" value="Unassembled WGS sequence"/>
</dbReference>
<evidence type="ECO:0000313" key="4">
    <source>
        <dbReference type="Proteomes" id="UP000321721"/>
    </source>
</evidence>
<keyword evidence="1" id="KW-0732">Signal</keyword>
<gene>
    <name evidence="3" type="ORF">FRY74_02965</name>
</gene>
<evidence type="ECO:0000313" key="3">
    <source>
        <dbReference type="EMBL" id="TXB67162.1"/>
    </source>
</evidence>
<protein>
    <recommendedName>
        <fullName evidence="2">Lipocalin-like domain-containing protein</fullName>
    </recommendedName>
</protein>
<keyword evidence="4" id="KW-1185">Reference proteome</keyword>
<evidence type="ECO:0000256" key="1">
    <source>
        <dbReference type="SAM" id="SignalP"/>
    </source>
</evidence>
<reference evidence="3 4" key="1">
    <citation type="submission" date="2019-08" db="EMBL/GenBank/DDBJ databases">
        <title>Genome of Vicingus serpentipes NCIMB 15042.</title>
        <authorList>
            <person name="Bowman J.P."/>
        </authorList>
    </citation>
    <scope>NUCLEOTIDE SEQUENCE [LARGE SCALE GENOMIC DNA]</scope>
    <source>
        <strain evidence="3 4">NCIMB 15042</strain>
    </source>
</reference>
<dbReference type="EMBL" id="VOOS01000001">
    <property type="protein sequence ID" value="TXB67162.1"/>
    <property type="molecule type" value="Genomic_DNA"/>
</dbReference>
<feature type="domain" description="Lipocalin-like" evidence="2">
    <location>
        <begin position="26"/>
        <end position="108"/>
    </location>
</feature>
<comment type="caution">
    <text evidence="3">The sequence shown here is derived from an EMBL/GenBank/DDBJ whole genome shotgun (WGS) entry which is preliminary data.</text>
</comment>
<proteinExistence type="predicted"/>
<sequence length="126" mass="14217">MKKFTTLLFLIVVTVCSFAQSASKNISKKWSLHELEEFGDKFALAENQKNDWITFTADNKYTGTLSSEAIEGTWSEKGGKIYLSKGAASVFKINWIKVITLESNSLVITYQSEDLIKTTLYYIPAE</sequence>
<dbReference type="OrthoDB" id="1438285at2"/>
<evidence type="ECO:0000259" key="2">
    <source>
        <dbReference type="Pfam" id="PF13648"/>
    </source>
</evidence>
<name>A0A5C6S0N2_9FLAO</name>
<organism evidence="3 4">
    <name type="scientific">Vicingus serpentipes</name>
    <dbReference type="NCBI Taxonomy" id="1926625"/>
    <lineage>
        <taxon>Bacteria</taxon>
        <taxon>Pseudomonadati</taxon>
        <taxon>Bacteroidota</taxon>
        <taxon>Flavobacteriia</taxon>
        <taxon>Flavobacteriales</taxon>
        <taxon>Vicingaceae</taxon>
        <taxon>Vicingus</taxon>
    </lineage>
</organism>
<dbReference type="Pfam" id="PF13648">
    <property type="entry name" value="Lipocalin_4"/>
    <property type="match status" value="1"/>
</dbReference>